<evidence type="ECO:0000259" key="2">
    <source>
        <dbReference type="Pfam" id="PF02272"/>
    </source>
</evidence>
<dbReference type="GO" id="GO:0003676">
    <property type="term" value="F:nucleic acid binding"/>
    <property type="evidence" value="ECO:0007669"/>
    <property type="project" value="InterPro"/>
</dbReference>
<dbReference type="Pfam" id="PF01368">
    <property type="entry name" value="DHH"/>
    <property type="match status" value="1"/>
</dbReference>
<dbReference type="InterPro" id="IPR051319">
    <property type="entry name" value="Oligoribo/pAp-PDE_c-di-AMP_PDE"/>
</dbReference>
<feature type="domain" description="DDH" evidence="1">
    <location>
        <begin position="28"/>
        <end position="165"/>
    </location>
</feature>
<dbReference type="InterPro" id="IPR003156">
    <property type="entry name" value="DHHA1_dom"/>
</dbReference>
<dbReference type="EMBL" id="JAEKNN010000058">
    <property type="protein sequence ID" value="MBJ7610162.1"/>
    <property type="molecule type" value="Genomic_DNA"/>
</dbReference>
<dbReference type="PANTHER" id="PTHR47618:SF1">
    <property type="entry name" value="BIFUNCTIONAL OLIGORIBONUCLEASE AND PAP PHOSPHATASE NRNA"/>
    <property type="match status" value="1"/>
</dbReference>
<dbReference type="AlphaFoldDB" id="A0A934NAH6"/>
<name>A0A934NAH6_9BACT</name>
<dbReference type="Gene3D" id="3.10.310.30">
    <property type="match status" value="1"/>
</dbReference>
<dbReference type="SUPFAM" id="SSF64182">
    <property type="entry name" value="DHH phosphoesterases"/>
    <property type="match status" value="1"/>
</dbReference>
<gene>
    <name evidence="3" type="ORF">JF887_12135</name>
</gene>
<sequence>MTAVTTGWPPLADVVGGIREVLDRGGLITCLAHKDADADSLGSALGFALSMRALGREVRVLVPSPVPRLLEHLPGFDTISEDTGAEVEVLFTFDCATIQRFGDKQALVRDAPTVVNVDHHVSNEGFGGINLIEPEASATGQVVYDLLTALGAPITADVATNLYAALFTDTGGYRHANTNETVLRLGADLVAAGADPAWVALKSYNSRSVSRLKLEGIAVANLHTEFDGRLVWSEITQAMLAESGADMMESEGVIDQLQSIDTMKIAVLFKENGPNQTKVSVRTREPYDATTVCIPFGGGGHQRASGAELDESLAVFEPRVLEVARELLRSTR</sequence>
<reference evidence="3 4" key="1">
    <citation type="submission" date="2020-10" db="EMBL/GenBank/DDBJ databases">
        <title>Ca. Dormibacterota MAGs.</title>
        <authorList>
            <person name="Montgomery K."/>
        </authorList>
    </citation>
    <scope>NUCLEOTIDE SEQUENCE [LARGE SCALE GENOMIC DNA]</scope>
    <source>
        <strain evidence="3">Mitchell_Peninsula_5</strain>
    </source>
</reference>
<organism evidence="3 4">
    <name type="scientific">Candidatus Amunia macphersoniae</name>
    <dbReference type="NCBI Taxonomy" id="3127014"/>
    <lineage>
        <taxon>Bacteria</taxon>
        <taxon>Bacillati</taxon>
        <taxon>Candidatus Dormiibacterota</taxon>
        <taxon>Candidatus Dormibacteria</taxon>
        <taxon>Candidatus Aeolococcales</taxon>
        <taxon>Candidatus Aeolococcaceae</taxon>
        <taxon>Candidatus Amunia</taxon>
    </lineage>
</organism>
<feature type="domain" description="DHHA1" evidence="2">
    <location>
        <begin position="240"/>
        <end position="326"/>
    </location>
</feature>
<dbReference type="Pfam" id="PF02272">
    <property type="entry name" value="DHHA1"/>
    <property type="match status" value="1"/>
</dbReference>
<comment type="caution">
    <text evidence="3">The sequence shown here is derived from an EMBL/GenBank/DDBJ whole genome shotgun (WGS) entry which is preliminary data.</text>
</comment>
<evidence type="ECO:0000313" key="3">
    <source>
        <dbReference type="EMBL" id="MBJ7610162.1"/>
    </source>
</evidence>
<dbReference type="Proteomes" id="UP000614410">
    <property type="component" value="Unassembled WGS sequence"/>
</dbReference>
<accession>A0A934NAH6</accession>
<evidence type="ECO:0000259" key="1">
    <source>
        <dbReference type="Pfam" id="PF01368"/>
    </source>
</evidence>
<dbReference type="Gene3D" id="3.90.1640.10">
    <property type="entry name" value="inorganic pyrophosphatase (n-terminal core)"/>
    <property type="match status" value="1"/>
</dbReference>
<dbReference type="PANTHER" id="PTHR47618">
    <property type="entry name" value="BIFUNCTIONAL OLIGORIBONUCLEASE AND PAP PHOSPHATASE NRNA"/>
    <property type="match status" value="1"/>
</dbReference>
<dbReference type="InterPro" id="IPR038763">
    <property type="entry name" value="DHH_sf"/>
</dbReference>
<evidence type="ECO:0000313" key="4">
    <source>
        <dbReference type="Proteomes" id="UP000614410"/>
    </source>
</evidence>
<proteinExistence type="predicted"/>
<protein>
    <submittedName>
        <fullName evidence="3">Bifunctional oligoribonuclease/PAP phosphatase NrnA</fullName>
    </submittedName>
</protein>
<dbReference type="InterPro" id="IPR001667">
    <property type="entry name" value="DDH_dom"/>
</dbReference>